<reference evidence="2 3" key="1">
    <citation type="submission" date="2023-08" db="EMBL/GenBank/DDBJ databases">
        <title>A Necator americanus chromosomal reference genome.</title>
        <authorList>
            <person name="Ilik V."/>
            <person name="Petrzelkova K.J."/>
            <person name="Pardy F."/>
            <person name="Fuh T."/>
            <person name="Niatou-Singa F.S."/>
            <person name="Gouil Q."/>
            <person name="Baker L."/>
            <person name="Ritchie M.E."/>
            <person name="Jex A.R."/>
            <person name="Gazzola D."/>
            <person name="Li H."/>
            <person name="Toshio Fujiwara R."/>
            <person name="Zhan B."/>
            <person name="Aroian R.V."/>
            <person name="Pafco B."/>
            <person name="Schwarz E.M."/>
        </authorList>
    </citation>
    <scope>NUCLEOTIDE SEQUENCE [LARGE SCALE GENOMIC DNA]</scope>
    <source>
        <strain evidence="2 3">Aroian</strain>
        <tissue evidence="2">Whole animal</tissue>
    </source>
</reference>
<dbReference type="InterPro" id="IPR031569">
    <property type="entry name" value="ApeC"/>
</dbReference>
<keyword evidence="3" id="KW-1185">Reference proteome</keyword>
<dbReference type="Pfam" id="PF16977">
    <property type="entry name" value="ApeC"/>
    <property type="match status" value="1"/>
</dbReference>
<organism evidence="2 3">
    <name type="scientific">Necator americanus</name>
    <name type="common">Human hookworm</name>
    <dbReference type="NCBI Taxonomy" id="51031"/>
    <lineage>
        <taxon>Eukaryota</taxon>
        <taxon>Metazoa</taxon>
        <taxon>Ecdysozoa</taxon>
        <taxon>Nematoda</taxon>
        <taxon>Chromadorea</taxon>
        <taxon>Rhabditida</taxon>
        <taxon>Rhabditina</taxon>
        <taxon>Rhabditomorpha</taxon>
        <taxon>Strongyloidea</taxon>
        <taxon>Ancylostomatidae</taxon>
        <taxon>Bunostominae</taxon>
        <taxon>Necator</taxon>
    </lineage>
</organism>
<dbReference type="Proteomes" id="UP001303046">
    <property type="component" value="Unassembled WGS sequence"/>
</dbReference>
<evidence type="ECO:0000313" key="2">
    <source>
        <dbReference type="EMBL" id="KAK6736176.1"/>
    </source>
</evidence>
<sequence length="125" mass="14242">MTGAVPLRKRAKASFSAQTTHDFVEGVNTNDIRDHFHTESPESTTLWPQGEYCIMPKNSRCPDEFRMDFVSLAVPVTFGPMEKYSNGKNEIPYIRLGRTGGFDLDLREYDQAYVLRLITCCKVSK</sequence>
<evidence type="ECO:0000259" key="1">
    <source>
        <dbReference type="Pfam" id="PF16977"/>
    </source>
</evidence>
<proteinExistence type="predicted"/>
<evidence type="ECO:0000313" key="3">
    <source>
        <dbReference type="Proteomes" id="UP001303046"/>
    </source>
</evidence>
<dbReference type="EMBL" id="JAVFWL010000002">
    <property type="protein sequence ID" value="KAK6736176.1"/>
    <property type="molecule type" value="Genomic_DNA"/>
</dbReference>
<protein>
    <recommendedName>
        <fullName evidence="1">Apextrin C-terminal domain-containing protein</fullName>
    </recommendedName>
</protein>
<gene>
    <name evidence="2" type="primary">Necator_chrII.g6865</name>
    <name evidence="2" type="ORF">RB195_019072</name>
</gene>
<comment type="caution">
    <text evidence="2">The sequence shown here is derived from an EMBL/GenBank/DDBJ whole genome shotgun (WGS) entry which is preliminary data.</text>
</comment>
<name>A0ABR1CCG3_NECAM</name>
<feature type="domain" description="Apextrin C-terminal" evidence="1">
    <location>
        <begin position="26"/>
        <end position="72"/>
    </location>
</feature>
<accession>A0ABR1CCG3</accession>